<accession>A0A5C5XST8</accession>
<keyword evidence="2" id="KW-1185">Reference proteome</keyword>
<dbReference type="Proteomes" id="UP000317238">
    <property type="component" value="Unassembled WGS sequence"/>
</dbReference>
<evidence type="ECO:0000313" key="1">
    <source>
        <dbReference type="EMBL" id="TWT65669.1"/>
    </source>
</evidence>
<proteinExistence type="predicted"/>
<dbReference type="AlphaFoldDB" id="A0A5C5XST8"/>
<comment type="caution">
    <text evidence="1">The sequence shown here is derived from an EMBL/GenBank/DDBJ whole genome shotgun (WGS) entry which is preliminary data.</text>
</comment>
<gene>
    <name evidence="1" type="ORF">Pan14r_52180</name>
</gene>
<organism evidence="1 2">
    <name type="scientific">Crateriforma conspicua</name>
    <dbReference type="NCBI Taxonomy" id="2527996"/>
    <lineage>
        <taxon>Bacteria</taxon>
        <taxon>Pseudomonadati</taxon>
        <taxon>Planctomycetota</taxon>
        <taxon>Planctomycetia</taxon>
        <taxon>Planctomycetales</taxon>
        <taxon>Planctomycetaceae</taxon>
        <taxon>Crateriforma</taxon>
    </lineage>
</organism>
<protein>
    <submittedName>
        <fullName evidence="1">Uncharacterized protein</fullName>
    </submittedName>
</protein>
<dbReference type="EMBL" id="SJPL01000002">
    <property type="protein sequence ID" value="TWT65669.1"/>
    <property type="molecule type" value="Genomic_DNA"/>
</dbReference>
<sequence length="77" mass="8108">MRRDQFNRLDRCQAELADPLPLEAEGTDSCGCGHAYGTDNAISHLAVGVSDPVGVAFPTLPTVFVVPYDVYVAAVAG</sequence>
<reference evidence="1 2" key="1">
    <citation type="submission" date="2019-02" db="EMBL/GenBank/DDBJ databases">
        <title>Deep-cultivation of Planctomycetes and their phenomic and genomic characterization uncovers novel biology.</title>
        <authorList>
            <person name="Wiegand S."/>
            <person name="Jogler M."/>
            <person name="Boedeker C."/>
            <person name="Pinto D."/>
            <person name="Vollmers J."/>
            <person name="Rivas-Marin E."/>
            <person name="Kohn T."/>
            <person name="Peeters S.H."/>
            <person name="Heuer A."/>
            <person name="Rast P."/>
            <person name="Oberbeckmann S."/>
            <person name="Bunk B."/>
            <person name="Jeske O."/>
            <person name="Meyerdierks A."/>
            <person name="Storesund J.E."/>
            <person name="Kallscheuer N."/>
            <person name="Luecker S."/>
            <person name="Lage O.M."/>
            <person name="Pohl T."/>
            <person name="Merkel B.J."/>
            <person name="Hornburger P."/>
            <person name="Mueller R.-W."/>
            <person name="Bruemmer F."/>
            <person name="Labrenz M."/>
            <person name="Spormann A.M."/>
            <person name="Op Den Camp H."/>
            <person name="Overmann J."/>
            <person name="Amann R."/>
            <person name="Jetten M.S.M."/>
            <person name="Mascher T."/>
            <person name="Medema M.H."/>
            <person name="Devos D.P."/>
            <person name="Kaster A.-K."/>
            <person name="Ovreas L."/>
            <person name="Rohde M."/>
            <person name="Galperin M.Y."/>
            <person name="Jogler C."/>
        </authorList>
    </citation>
    <scope>NUCLEOTIDE SEQUENCE [LARGE SCALE GENOMIC DNA]</scope>
    <source>
        <strain evidence="1 2">Pan14r</strain>
    </source>
</reference>
<name>A0A5C5XST8_9PLAN</name>
<evidence type="ECO:0000313" key="2">
    <source>
        <dbReference type="Proteomes" id="UP000317238"/>
    </source>
</evidence>